<gene>
    <name evidence="2" type="ORF">DEM34_18345</name>
</gene>
<reference evidence="2 3" key="1">
    <citation type="submission" date="2018-05" db="EMBL/GenBank/DDBJ databases">
        <title>Spiribacter halobius sp. nov., a moderately halophilic bacterium isolated from marine solar saltern.</title>
        <authorList>
            <person name="Zheng W.-S."/>
            <person name="Lu D.-C."/>
            <person name="Du Z.-J."/>
        </authorList>
    </citation>
    <scope>NUCLEOTIDE SEQUENCE [LARGE SCALE GENOMIC DNA]</scope>
    <source>
        <strain evidence="2 3">E85</strain>
    </source>
</reference>
<feature type="domain" description="GST N-terminal" evidence="1">
    <location>
        <begin position="4"/>
        <end position="84"/>
    </location>
</feature>
<proteinExistence type="predicted"/>
<dbReference type="AlphaFoldDB" id="A0A2U2MW47"/>
<dbReference type="RefSeq" id="WP_109680279.1">
    <property type="nucleotide sequence ID" value="NZ_CP086615.1"/>
</dbReference>
<accession>A0A2U2MW47</accession>
<evidence type="ECO:0000259" key="1">
    <source>
        <dbReference type="PROSITE" id="PS50404"/>
    </source>
</evidence>
<evidence type="ECO:0000313" key="3">
    <source>
        <dbReference type="Proteomes" id="UP000245474"/>
    </source>
</evidence>
<dbReference type="EMBL" id="QFFI01000051">
    <property type="protein sequence ID" value="PWG61080.1"/>
    <property type="molecule type" value="Genomic_DNA"/>
</dbReference>
<dbReference type="Proteomes" id="UP000245474">
    <property type="component" value="Unassembled WGS sequence"/>
</dbReference>
<dbReference type="InterPro" id="IPR036282">
    <property type="entry name" value="Glutathione-S-Trfase_C_sf"/>
</dbReference>
<dbReference type="Pfam" id="PF13409">
    <property type="entry name" value="GST_N_2"/>
    <property type="match status" value="1"/>
</dbReference>
<dbReference type="PANTHER" id="PTHR42673">
    <property type="entry name" value="MALEYLACETOACETATE ISOMERASE"/>
    <property type="match status" value="1"/>
</dbReference>
<dbReference type="GO" id="GO:0016034">
    <property type="term" value="F:maleylacetoacetate isomerase activity"/>
    <property type="evidence" value="ECO:0007669"/>
    <property type="project" value="TreeGrafter"/>
</dbReference>
<dbReference type="Gene3D" id="3.40.30.10">
    <property type="entry name" value="Glutaredoxin"/>
    <property type="match status" value="1"/>
</dbReference>
<organism evidence="2 3">
    <name type="scientific">Sediminicurvatus halobius</name>
    <dbReference type="NCBI Taxonomy" id="2182432"/>
    <lineage>
        <taxon>Bacteria</taxon>
        <taxon>Pseudomonadati</taxon>
        <taxon>Pseudomonadota</taxon>
        <taxon>Gammaproteobacteria</taxon>
        <taxon>Chromatiales</taxon>
        <taxon>Ectothiorhodospiraceae</taxon>
        <taxon>Sediminicurvatus</taxon>
    </lineage>
</organism>
<dbReference type="GO" id="GO:0006749">
    <property type="term" value="P:glutathione metabolic process"/>
    <property type="evidence" value="ECO:0007669"/>
    <property type="project" value="TreeGrafter"/>
</dbReference>
<dbReference type="OrthoDB" id="9799538at2"/>
<dbReference type="Gene3D" id="1.20.1050.10">
    <property type="match status" value="1"/>
</dbReference>
<keyword evidence="3" id="KW-1185">Reference proteome</keyword>
<protein>
    <submittedName>
        <fullName evidence="2">Glutathione S-transferase</fullName>
    </submittedName>
</protein>
<dbReference type="CDD" id="cd03043">
    <property type="entry name" value="GST_N_1"/>
    <property type="match status" value="1"/>
</dbReference>
<comment type="caution">
    <text evidence="2">The sequence shown here is derived from an EMBL/GenBank/DDBJ whole genome shotgun (WGS) entry which is preliminary data.</text>
</comment>
<sequence length="217" mass="23667">MSTPVLVIGNFNYSSWSLRGWLALRRAGVTPDLIRLPLDTPEFHEAIRRHSPTGRVPVLHHDDVTVWDSLAIAEYANEIFAEGSLWPAERVARAEARAAVAEMHSGFAALRAALPMNCRARGRRVETTPPVAADIERLQALWGDALARHGGPGLFGPPGIAEAFFAPVALRFRTYGIAVQGAAGEWLARLLADEDVQWWCAQAEAEREVVAAEEVGA</sequence>
<dbReference type="SUPFAM" id="SSF47616">
    <property type="entry name" value="GST C-terminal domain-like"/>
    <property type="match status" value="1"/>
</dbReference>
<dbReference type="InterPro" id="IPR004045">
    <property type="entry name" value="Glutathione_S-Trfase_N"/>
</dbReference>
<dbReference type="PANTHER" id="PTHR42673:SF4">
    <property type="entry name" value="MALEYLACETOACETATE ISOMERASE"/>
    <property type="match status" value="1"/>
</dbReference>
<dbReference type="PROSITE" id="PS50404">
    <property type="entry name" value="GST_NTER"/>
    <property type="match status" value="1"/>
</dbReference>
<dbReference type="SUPFAM" id="SSF52833">
    <property type="entry name" value="Thioredoxin-like"/>
    <property type="match status" value="1"/>
</dbReference>
<dbReference type="InterPro" id="IPR036249">
    <property type="entry name" value="Thioredoxin-like_sf"/>
</dbReference>
<dbReference type="GO" id="GO:0006559">
    <property type="term" value="P:L-phenylalanine catabolic process"/>
    <property type="evidence" value="ECO:0007669"/>
    <property type="project" value="TreeGrafter"/>
</dbReference>
<dbReference type="GO" id="GO:0004364">
    <property type="term" value="F:glutathione transferase activity"/>
    <property type="evidence" value="ECO:0007669"/>
    <property type="project" value="TreeGrafter"/>
</dbReference>
<keyword evidence="2" id="KW-0808">Transferase</keyword>
<name>A0A2U2MW47_9GAMM</name>
<evidence type="ECO:0000313" key="2">
    <source>
        <dbReference type="EMBL" id="PWG61080.1"/>
    </source>
</evidence>